<proteinExistence type="predicted"/>
<comment type="caution">
    <text evidence="2">The sequence shown here is derived from an EMBL/GenBank/DDBJ whole genome shotgun (WGS) entry which is preliminary data.</text>
</comment>
<gene>
    <name evidence="2" type="ORF">FHR33_004731</name>
</gene>
<reference evidence="2 3" key="1">
    <citation type="submission" date="2020-08" db="EMBL/GenBank/DDBJ databases">
        <title>Sequencing the genomes of 1000 actinobacteria strains.</title>
        <authorList>
            <person name="Klenk H.-P."/>
        </authorList>
    </citation>
    <scope>NUCLEOTIDE SEQUENCE [LARGE SCALE GENOMIC DNA]</scope>
    <source>
        <strain evidence="2 3">DSM 44320</strain>
    </source>
</reference>
<organism evidence="2 3">
    <name type="scientific">Nonomuraea dietziae</name>
    <dbReference type="NCBI Taxonomy" id="65515"/>
    <lineage>
        <taxon>Bacteria</taxon>
        <taxon>Bacillati</taxon>
        <taxon>Actinomycetota</taxon>
        <taxon>Actinomycetes</taxon>
        <taxon>Streptosporangiales</taxon>
        <taxon>Streptosporangiaceae</taxon>
        <taxon>Nonomuraea</taxon>
    </lineage>
</organism>
<dbReference type="Pfam" id="PF00550">
    <property type="entry name" value="PP-binding"/>
    <property type="match status" value="1"/>
</dbReference>
<accession>A0A7W5Y8S7</accession>
<dbReference type="InterPro" id="IPR036736">
    <property type="entry name" value="ACP-like_sf"/>
</dbReference>
<feature type="domain" description="Carrier" evidence="1">
    <location>
        <begin position="1"/>
        <end position="79"/>
    </location>
</feature>
<dbReference type="InterPro" id="IPR009081">
    <property type="entry name" value="PP-bd_ACP"/>
</dbReference>
<sequence>MEFTESNLRDLLAAVGLPSSEGGEELERTFDELGLDSLARMELATRIQDRFGVDVEDRITAEATPSLVRDLVNERLIGAVR</sequence>
<dbReference type="PROSITE" id="PS50075">
    <property type="entry name" value="CARRIER"/>
    <property type="match status" value="1"/>
</dbReference>
<dbReference type="EMBL" id="JACIBV010000001">
    <property type="protein sequence ID" value="MBB3728871.1"/>
    <property type="molecule type" value="Genomic_DNA"/>
</dbReference>
<dbReference type="RefSeq" id="WP_221241209.1">
    <property type="nucleotide sequence ID" value="NZ_JACIBV010000001.1"/>
</dbReference>
<dbReference type="SUPFAM" id="SSF47336">
    <property type="entry name" value="ACP-like"/>
    <property type="match status" value="1"/>
</dbReference>
<keyword evidence="3" id="KW-1185">Reference proteome</keyword>
<dbReference type="GeneID" id="95391084"/>
<evidence type="ECO:0000259" key="1">
    <source>
        <dbReference type="PROSITE" id="PS50075"/>
    </source>
</evidence>
<protein>
    <submittedName>
        <fullName evidence="2">Acyl carrier protein</fullName>
    </submittedName>
</protein>
<evidence type="ECO:0000313" key="3">
    <source>
        <dbReference type="Proteomes" id="UP000579945"/>
    </source>
</evidence>
<dbReference type="AlphaFoldDB" id="A0A7W5Y8S7"/>
<name>A0A7W5Y8S7_9ACTN</name>
<dbReference type="Gene3D" id="1.10.1200.10">
    <property type="entry name" value="ACP-like"/>
    <property type="match status" value="1"/>
</dbReference>
<evidence type="ECO:0000313" key="2">
    <source>
        <dbReference type="EMBL" id="MBB3728871.1"/>
    </source>
</evidence>
<dbReference type="Proteomes" id="UP000579945">
    <property type="component" value="Unassembled WGS sequence"/>
</dbReference>